<organism evidence="2 3">
    <name type="scientific">Klebsiella michiganensis</name>
    <dbReference type="NCBI Taxonomy" id="1134687"/>
    <lineage>
        <taxon>Bacteria</taxon>
        <taxon>Pseudomonadati</taxon>
        <taxon>Pseudomonadota</taxon>
        <taxon>Gammaproteobacteria</taxon>
        <taxon>Enterobacterales</taxon>
        <taxon>Enterobacteriaceae</taxon>
        <taxon>Klebsiella/Raoultella group</taxon>
        <taxon>Klebsiella</taxon>
    </lineage>
</organism>
<dbReference type="InterPro" id="IPR002654">
    <property type="entry name" value="Glyco_trans_25"/>
</dbReference>
<reference evidence="2 3" key="2">
    <citation type="submission" date="2018-01" db="EMBL/GenBank/DDBJ databases">
        <title>Genomic study of Klebsiella pneumoniae.</title>
        <authorList>
            <person name="Yang Y."/>
            <person name="Bicalho R."/>
        </authorList>
    </citation>
    <scope>NUCLEOTIDE SEQUENCE [LARGE SCALE GENOMIC DNA]</scope>
    <source>
        <strain evidence="2 3">A11</strain>
    </source>
</reference>
<dbReference type="Proteomes" id="UP000234505">
    <property type="component" value="Unassembled WGS sequence"/>
</dbReference>
<feature type="non-terminal residue" evidence="2">
    <location>
        <position position="1"/>
    </location>
</feature>
<gene>
    <name evidence="2" type="ORF">CWN50_30430</name>
</gene>
<evidence type="ECO:0000313" key="3">
    <source>
        <dbReference type="Proteomes" id="UP000234505"/>
    </source>
</evidence>
<reference evidence="2 3" key="1">
    <citation type="submission" date="2017-11" db="EMBL/GenBank/DDBJ databases">
        <authorList>
            <person name="Han C.G."/>
        </authorList>
    </citation>
    <scope>NUCLEOTIDE SEQUENCE [LARGE SCALE GENOMIC DNA]</scope>
    <source>
        <strain evidence="2 3">A11</strain>
    </source>
</reference>
<name>A0A2J4PSE7_9ENTR</name>
<protein>
    <submittedName>
        <fullName evidence="2">Glycosyltransferase</fullName>
    </submittedName>
</protein>
<dbReference type="EMBL" id="PIDS01001610">
    <property type="protein sequence ID" value="PLL21747.1"/>
    <property type="molecule type" value="Genomic_DNA"/>
</dbReference>
<sequence length="263" mass="31089">QSDYDRRKVISEKMNKYNIHFEFIDAVVGKDLPQSKIENIDLSCAIARKKRHVSLGEIGCTLSHIKAYEKIIDDNISYCLILEDDAIFDHRLYDFLKSFTDTVRLKNENDLLILGGQNGIDKNKFISRSIWSKLRIGEETFYKTIKSEMYIFRTCCYVATLDIARNLYAFSQKEFFIADEWSYFKCKGLINSIYLSDFVEHPLDLSYSHIEMERLNSIKNYSDTKSDNVRNSFIKFFLKKYLFATTLKKWYLKGRTLFRCFLP</sequence>
<comment type="caution">
    <text evidence="2">The sequence shown here is derived from an EMBL/GenBank/DDBJ whole genome shotgun (WGS) entry which is preliminary data.</text>
</comment>
<dbReference type="Pfam" id="PF01755">
    <property type="entry name" value="Glyco_transf_25"/>
    <property type="match status" value="1"/>
</dbReference>
<dbReference type="CDD" id="cd06532">
    <property type="entry name" value="Glyco_transf_25"/>
    <property type="match status" value="1"/>
</dbReference>
<keyword evidence="2" id="KW-0808">Transferase</keyword>
<accession>A0A2J4PSE7</accession>
<evidence type="ECO:0000259" key="1">
    <source>
        <dbReference type="Pfam" id="PF01755"/>
    </source>
</evidence>
<feature type="domain" description="Glycosyl transferase family 25" evidence="1">
    <location>
        <begin position="2"/>
        <end position="173"/>
    </location>
</feature>
<dbReference type="GO" id="GO:0016740">
    <property type="term" value="F:transferase activity"/>
    <property type="evidence" value="ECO:0007669"/>
    <property type="project" value="UniProtKB-KW"/>
</dbReference>
<proteinExistence type="predicted"/>
<dbReference type="AlphaFoldDB" id="A0A2J4PSE7"/>
<evidence type="ECO:0000313" key="2">
    <source>
        <dbReference type="EMBL" id="PLL21747.1"/>
    </source>
</evidence>